<dbReference type="EMBL" id="PQXO01000139">
    <property type="protein sequence ID" value="TGO88832.1"/>
    <property type="molecule type" value="Genomic_DNA"/>
</dbReference>
<accession>A0A4Z1KWB5</accession>
<reference evidence="2 3" key="1">
    <citation type="submission" date="2017-12" db="EMBL/GenBank/DDBJ databases">
        <title>Comparative genomics of Botrytis spp.</title>
        <authorList>
            <person name="Valero-Jimenez C.A."/>
            <person name="Tapia P."/>
            <person name="Veloso J."/>
            <person name="Silva-Moreno E."/>
            <person name="Staats M."/>
            <person name="Valdes J.H."/>
            <person name="Van Kan J.A.L."/>
        </authorList>
    </citation>
    <scope>NUCLEOTIDE SEQUENCE [LARGE SCALE GENOMIC DNA]</scope>
    <source>
        <strain evidence="2 3">MUCL3349</strain>
    </source>
</reference>
<dbReference type="STRING" id="87229.A0A4Z1KWB5"/>
<comment type="caution">
    <text evidence="2">The sequence shown here is derived from an EMBL/GenBank/DDBJ whole genome shotgun (WGS) entry which is preliminary data.</text>
</comment>
<evidence type="ECO:0000313" key="2">
    <source>
        <dbReference type="EMBL" id="TGO88832.1"/>
    </source>
</evidence>
<name>A0A4Z1KWB5_9HELO</name>
<gene>
    <name evidence="2" type="ORF">BPOR_0139g00060</name>
</gene>
<evidence type="ECO:0000256" key="1">
    <source>
        <dbReference type="SAM" id="MobiDB-lite"/>
    </source>
</evidence>
<dbReference type="Proteomes" id="UP000297280">
    <property type="component" value="Unassembled WGS sequence"/>
</dbReference>
<evidence type="ECO:0000313" key="3">
    <source>
        <dbReference type="Proteomes" id="UP000297280"/>
    </source>
</evidence>
<protein>
    <submittedName>
        <fullName evidence="2">Uncharacterized protein</fullName>
    </submittedName>
</protein>
<keyword evidence="3" id="KW-1185">Reference proteome</keyword>
<feature type="region of interest" description="Disordered" evidence="1">
    <location>
        <begin position="1"/>
        <end position="169"/>
    </location>
</feature>
<proteinExistence type="predicted"/>
<feature type="compositionally biased region" description="Basic and acidic residues" evidence="1">
    <location>
        <begin position="12"/>
        <end position="54"/>
    </location>
</feature>
<feature type="compositionally biased region" description="Polar residues" evidence="1">
    <location>
        <begin position="121"/>
        <end position="136"/>
    </location>
</feature>
<organism evidence="2 3">
    <name type="scientific">Botrytis porri</name>
    <dbReference type="NCBI Taxonomy" id="87229"/>
    <lineage>
        <taxon>Eukaryota</taxon>
        <taxon>Fungi</taxon>
        <taxon>Dikarya</taxon>
        <taxon>Ascomycota</taxon>
        <taxon>Pezizomycotina</taxon>
        <taxon>Leotiomycetes</taxon>
        <taxon>Helotiales</taxon>
        <taxon>Sclerotiniaceae</taxon>
        <taxon>Botrytis</taxon>
    </lineage>
</organism>
<dbReference type="AlphaFoldDB" id="A0A4Z1KWB5"/>
<sequence>MNNQPHNGPPNFDRDRDMEEQLRQRALQHKQEEITAQRERELERQERDRQHREQQYQPAPPHQSNTGSIPLHQPVANRASTAMHSPGGILATHGTPLGAPSGPVNAFGGPLHNDAARTLQHHAQNSAQQPLQQSIFGSEPIFSRGSGGPQSNVPLGVPDVGFGRPQLVP</sequence>